<keyword evidence="2" id="KW-1185">Reference proteome</keyword>
<dbReference type="Proteomes" id="UP001328107">
    <property type="component" value="Unassembled WGS sequence"/>
</dbReference>
<name>A0AAN5I8V3_9BILA</name>
<reference evidence="2" key="1">
    <citation type="submission" date="2022-10" db="EMBL/GenBank/DDBJ databases">
        <title>Genome assembly of Pristionchus species.</title>
        <authorList>
            <person name="Yoshida K."/>
            <person name="Sommer R.J."/>
        </authorList>
    </citation>
    <scope>NUCLEOTIDE SEQUENCE [LARGE SCALE GENOMIC DNA]</scope>
    <source>
        <strain evidence="2">RS5460</strain>
    </source>
</reference>
<dbReference type="EMBL" id="BTRK01000005">
    <property type="protein sequence ID" value="GMR55365.1"/>
    <property type="molecule type" value="Genomic_DNA"/>
</dbReference>
<evidence type="ECO:0008006" key="3">
    <source>
        <dbReference type="Google" id="ProtNLM"/>
    </source>
</evidence>
<feature type="non-terminal residue" evidence="1">
    <location>
        <position position="132"/>
    </location>
</feature>
<organism evidence="1 2">
    <name type="scientific">Pristionchus mayeri</name>
    <dbReference type="NCBI Taxonomy" id="1317129"/>
    <lineage>
        <taxon>Eukaryota</taxon>
        <taxon>Metazoa</taxon>
        <taxon>Ecdysozoa</taxon>
        <taxon>Nematoda</taxon>
        <taxon>Chromadorea</taxon>
        <taxon>Rhabditida</taxon>
        <taxon>Rhabditina</taxon>
        <taxon>Diplogasteromorpha</taxon>
        <taxon>Diplogasteroidea</taxon>
        <taxon>Neodiplogasteridae</taxon>
        <taxon>Pristionchus</taxon>
    </lineage>
</organism>
<protein>
    <recommendedName>
        <fullName evidence="3">MATH domain-containing protein</fullName>
    </recommendedName>
</protein>
<gene>
    <name evidence="1" type="ORF">PMAYCL1PPCAC_25560</name>
</gene>
<sequence length="132" mass="15854">RKRGREENIDENSRISFRWELEDVRSITPGIVESQVFKEGGFEWKSSLRPAAIFPLSIDIVLSCEKKLWRGWKCKANVQYVAHYKEARPKRTNLISNTHYVIFDEDHNEYAIMYQIAWRNLKVIPWKKSRRR</sequence>
<accession>A0AAN5I8V3</accession>
<evidence type="ECO:0000313" key="2">
    <source>
        <dbReference type="Proteomes" id="UP001328107"/>
    </source>
</evidence>
<dbReference type="AlphaFoldDB" id="A0AAN5I8V3"/>
<evidence type="ECO:0000313" key="1">
    <source>
        <dbReference type="EMBL" id="GMR55365.1"/>
    </source>
</evidence>
<proteinExistence type="predicted"/>
<dbReference type="Gene3D" id="2.60.210.10">
    <property type="entry name" value="Apoptosis, Tumor Necrosis Factor Receptor Associated Protein 2, Chain A"/>
    <property type="match status" value="1"/>
</dbReference>
<feature type="non-terminal residue" evidence="1">
    <location>
        <position position="1"/>
    </location>
</feature>
<comment type="caution">
    <text evidence="1">The sequence shown here is derived from an EMBL/GenBank/DDBJ whole genome shotgun (WGS) entry which is preliminary data.</text>
</comment>
<dbReference type="InterPro" id="IPR008974">
    <property type="entry name" value="TRAF-like"/>
</dbReference>